<comment type="similarity">
    <text evidence="3 15 16">Belongs to the RNA methyltransferase TrmD family.</text>
</comment>
<evidence type="ECO:0000256" key="4">
    <source>
        <dbReference type="ARBA" id="ARBA00011738"/>
    </source>
</evidence>
<dbReference type="Gene3D" id="1.10.1270.20">
    <property type="entry name" value="tRNA(m1g37)methyltransferase, domain 2"/>
    <property type="match status" value="1"/>
</dbReference>
<evidence type="ECO:0000256" key="2">
    <source>
        <dbReference type="ARBA" id="ARBA00004496"/>
    </source>
</evidence>
<dbReference type="InterPro" id="IPR029026">
    <property type="entry name" value="tRNA_m1G_MTases_N"/>
</dbReference>
<evidence type="ECO:0000256" key="6">
    <source>
        <dbReference type="ARBA" id="ARBA00014679"/>
    </source>
</evidence>
<dbReference type="NCBIfam" id="NF000648">
    <property type="entry name" value="PRK00026.1"/>
    <property type="match status" value="1"/>
</dbReference>
<feature type="binding site" evidence="15">
    <location>
        <begin position="140"/>
        <end position="145"/>
    </location>
    <ligand>
        <name>S-adenosyl-L-methionine</name>
        <dbReference type="ChEBI" id="CHEBI:59789"/>
    </ligand>
</feature>
<dbReference type="InterPro" id="IPR016009">
    <property type="entry name" value="tRNA_MeTrfase_TRMD/TRM10"/>
</dbReference>
<evidence type="ECO:0000313" key="19">
    <source>
        <dbReference type="Proteomes" id="UP000063965"/>
    </source>
</evidence>
<gene>
    <name evidence="15 18" type="primary">trmD</name>
    <name evidence="18" type="ORF">CleRT_12270</name>
</gene>
<evidence type="ECO:0000256" key="11">
    <source>
        <dbReference type="ARBA" id="ARBA00022694"/>
    </source>
</evidence>
<proteinExistence type="inferred from homology"/>
<evidence type="ECO:0000256" key="1">
    <source>
        <dbReference type="ARBA" id="ARBA00002634"/>
    </source>
</evidence>
<dbReference type="Pfam" id="PF01746">
    <property type="entry name" value="tRNA_m1G_MT"/>
    <property type="match status" value="1"/>
</dbReference>
<dbReference type="EMBL" id="CP011126">
    <property type="protein sequence ID" value="AKQ33830.1"/>
    <property type="molecule type" value="Genomic_DNA"/>
</dbReference>
<evidence type="ECO:0000313" key="18">
    <source>
        <dbReference type="EMBL" id="AKQ33830.1"/>
    </source>
</evidence>
<keyword evidence="8 15" id="KW-0489">Methyltransferase</keyword>
<evidence type="ECO:0000256" key="10">
    <source>
        <dbReference type="ARBA" id="ARBA00022691"/>
    </source>
</evidence>
<dbReference type="InterPro" id="IPR002649">
    <property type="entry name" value="tRNA_m1G_MeTrfase_TrmD"/>
</dbReference>
<evidence type="ECO:0000256" key="8">
    <source>
        <dbReference type="ARBA" id="ARBA00022603"/>
    </source>
</evidence>
<dbReference type="InterPro" id="IPR023148">
    <property type="entry name" value="tRNA_m1G_MeTrfase_C_sf"/>
</dbReference>
<dbReference type="EC" id="2.1.1.228" evidence="5 15"/>
<keyword evidence="19" id="KW-1185">Reference proteome</keyword>
<dbReference type="InterPro" id="IPR029028">
    <property type="entry name" value="Alpha/beta_knot_MTases"/>
</dbReference>
<evidence type="ECO:0000256" key="16">
    <source>
        <dbReference type="RuleBase" id="RU003464"/>
    </source>
</evidence>
<evidence type="ECO:0000259" key="17">
    <source>
        <dbReference type="Pfam" id="PF01746"/>
    </source>
</evidence>
<name>A0ABN4HQ36_9COXI</name>
<evidence type="ECO:0000256" key="7">
    <source>
        <dbReference type="ARBA" id="ARBA00022490"/>
    </source>
</evidence>
<comment type="subunit">
    <text evidence="4 15 16">Homodimer.</text>
</comment>
<dbReference type="NCBIfam" id="TIGR00088">
    <property type="entry name" value="trmD"/>
    <property type="match status" value="1"/>
</dbReference>
<dbReference type="PANTHER" id="PTHR46417">
    <property type="entry name" value="TRNA (GUANINE-N(1)-)-METHYLTRANSFERASE"/>
    <property type="match status" value="1"/>
</dbReference>
<feature type="binding site" evidence="15">
    <location>
        <position position="120"/>
    </location>
    <ligand>
        <name>S-adenosyl-L-methionine</name>
        <dbReference type="ChEBI" id="CHEBI:59789"/>
    </ligand>
</feature>
<dbReference type="HAMAP" id="MF_00605">
    <property type="entry name" value="TrmD"/>
    <property type="match status" value="1"/>
</dbReference>
<keyword evidence="11 15" id="KW-0819">tRNA processing</keyword>
<comment type="function">
    <text evidence="1 15 16">Specifically methylates guanosine-37 in various tRNAs.</text>
</comment>
<evidence type="ECO:0000256" key="14">
    <source>
        <dbReference type="ARBA" id="ARBA00047783"/>
    </source>
</evidence>
<comment type="catalytic activity">
    <reaction evidence="14 15 16">
        <text>guanosine(37) in tRNA + S-adenosyl-L-methionine = N(1)-methylguanosine(37) in tRNA + S-adenosyl-L-homocysteine + H(+)</text>
        <dbReference type="Rhea" id="RHEA:36899"/>
        <dbReference type="Rhea" id="RHEA-COMP:10145"/>
        <dbReference type="Rhea" id="RHEA-COMP:10147"/>
        <dbReference type="ChEBI" id="CHEBI:15378"/>
        <dbReference type="ChEBI" id="CHEBI:57856"/>
        <dbReference type="ChEBI" id="CHEBI:59789"/>
        <dbReference type="ChEBI" id="CHEBI:73542"/>
        <dbReference type="ChEBI" id="CHEBI:74269"/>
        <dbReference type="EC" id="2.1.1.228"/>
    </reaction>
</comment>
<feature type="domain" description="tRNA methyltransferase TRMD/TRM10-type" evidence="17">
    <location>
        <begin position="9"/>
        <end position="232"/>
    </location>
</feature>
<comment type="subcellular location">
    <subcellularLocation>
        <location evidence="2 15 16">Cytoplasm</location>
    </subcellularLocation>
</comment>
<evidence type="ECO:0000256" key="9">
    <source>
        <dbReference type="ARBA" id="ARBA00022679"/>
    </source>
</evidence>
<evidence type="ECO:0000256" key="3">
    <source>
        <dbReference type="ARBA" id="ARBA00007630"/>
    </source>
</evidence>
<dbReference type="Proteomes" id="UP000063965">
    <property type="component" value="Chromosome"/>
</dbReference>
<protein>
    <recommendedName>
        <fullName evidence="6 15">tRNA (guanine-N(1)-)-methyltransferase</fullName>
        <ecNumber evidence="5 15">2.1.1.228</ecNumber>
    </recommendedName>
    <alternativeName>
        <fullName evidence="12 15">M1G-methyltransferase</fullName>
    </alternativeName>
    <alternativeName>
        <fullName evidence="13 15">tRNA [GM37] methyltransferase</fullName>
    </alternativeName>
</protein>
<evidence type="ECO:0000256" key="12">
    <source>
        <dbReference type="ARBA" id="ARBA00029736"/>
    </source>
</evidence>
<dbReference type="PIRSF" id="PIRSF000386">
    <property type="entry name" value="tRNA_mtase"/>
    <property type="match status" value="1"/>
</dbReference>
<evidence type="ECO:0000256" key="5">
    <source>
        <dbReference type="ARBA" id="ARBA00012807"/>
    </source>
</evidence>
<sequence>MLTFSISLTIGVITLFPKMFEALKYGVIGRALKHNLLTLHFWNPRDYATDIHCTVDNRPYGGGPGMVMKFEPLAAAIKAAKAKLGESTKVIYLSPQGQLLNQEVIKKKAQDSTSIILLTGRYEGIDERLIEAEVDEEWSIGDYIISGGELPAMVLIDSLTRLLSGALGHEDSASQESFTSGLLDYPQYTHPEKIANRPVPEVLLSGDHAAIARWRLKQALGRTWQRRQDLIKRRTLSENEQRLLDEFIEESS</sequence>
<organism evidence="18 19">
    <name type="scientific">Candidatus Coxiella mudrowiae</name>
    <dbReference type="NCBI Taxonomy" id="2054173"/>
    <lineage>
        <taxon>Bacteria</taxon>
        <taxon>Pseudomonadati</taxon>
        <taxon>Pseudomonadota</taxon>
        <taxon>Gammaproteobacteria</taxon>
        <taxon>Legionellales</taxon>
        <taxon>Coxiellaceae</taxon>
        <taxon>Coxiella</taxon>
    </lineage>
</organism>
<keyword evidence="9 15" id="KW-0808">Transferase</keyword>
<evidence type="ECO:0000256" key="13">
    <source>
        <dbReference type="ARBA" id="ARBA00033392"/>
    </source>
</evidence>
<dbReference type="PANTHER" id="PTHR46417:SF1">
    <property type="entry name" value="TRNA (GUANINE-N(1)-)-METHYLTRANSFERASE"/>
    <property type="match status" value="1"/>
</dbReference>
<dbReference type="Gene3D" id="3.40.1280.10">
    <property type="match status" value="1"/>
</dbReference>
<keyword evidence="10 15" id="KW-0949">S-adenosyl-L-methionine</keyword>
<dbReference type="SUPFAM" id="SSF75217">
    <property type="entry name" value="alpha/beta knot"/>
    <property type="match status" value="1"/>
</dbReference>
<accession>A0ABN4HQ36</accession>
<dbReference type="CDD" id="cd18080">
    <property type="entry name" value="TrmD-like"/>
    <property type="match status" value="1"/>
</dbReference>
<reference evidence="18 19" key="1">
    <citation type="journal article" date="2015" name="Genome Biol. Evol.">
        <title>Distinctive Genome Reduction Rates Revealed by Genomic Analyses of Two Coxiella-Like Endosymbionts in Ticks.</title>
        <authorList>
            <person name="Gottlieb Y."/>
            <person name="Lalzar I."/>
            <person name="Klasson L."/>
        </authorList>
    </citation>
    <scope>NUCLEOTIDE SEQUENCE [LARGE SCALE GENOMIC DNA]</scope>
    <source>
        <strain evidence="18 19">CRt</strain>
    </source>
</reference>
<evidence type="ECO:0000256" key="15">
    <source>
        <dbReference type="HAMAP-Rule" id="MF_00605"/>
    </source>
</evidence>
<keyword evidence="7 15" id="KW-0963">Cytoplasm</keyword>